<proteinExistence type="inferred from homology"/>
<dbReference type="InterPro" id="IPR015421">
    <property type="entry name" value="PyrdxlP-dep_Trfase_major"/>
</dbReference>
<dbReference type="Gene3D" id="3.40.640.10">
    <property type="entry name" value="Type I PLP-dependent aspartate aminotransferase-like (Major domain)"/>
    <property type="match status" value="1"/>
</dbReference>
<evidence type="ECO:0000256" key="1">
    <source>
        <dbReference type="ARBA" id="ARBA00037999"/>
    </source>
</evidence>
<keyword evidence="2" id="KW-0663">Pyridoxal phosphate</keyword>
<dbReference type="PANTHER" id="PTHR30244">
    <property type="entry name" value="TRANSAMINASE"/>
    <property type="match status" value="1"/>
</dbReference>
<dbReference type="GO" id="GO:0030170">
    <property type="term" value="F:pyridoxal phosphate binding"/>
    <property type="evidence" value="ECO:0007669"/>
    <property type="project" value="TreeGrafter"/>
</dbReference>
<keyword evidence="3" id="KW-0808">Transferase</keyword>
<protein>
    <submittedName>
        <fullName evidence="3">Aminotransferase class I/II-fold pyridoxal phosphate-dependent enzyme</fullName>
    </submittedName>
</protein>
<dbReference type="SUPFAM" id="SSF53383">
    <property type="entry name" value="PLP-dependent transferases"/>
    <property type="match status" value="1"/>
</dbReference>
<organism evidence="3 4">
    <name type="scientific">Mesorhizobium neociceri</name>
    <dbReference type="NCBI Taxonomy" id="1307853"/>
    <lineage>
        <taxon>Bacteria</taxon>
        <taxon>Pseudomonadati</taxon>
        <taxon>Pseudomonadota</taxon>
        <taxon>Alphaproteobacteria</taxon>
        <taxon>Hyphomicrobiales</taxon>
        <taxon>Phyllobacteriaceae</taxon>
        <taxon>Mesorhizobium</taxon>
    </lineage>
</organism>
<accession>A0A838AYM5</accession>
<reference evidence="3 4" key="1">
    <citation type="submission" date="2020-07" db="EMBL/GenBank/DDBJ databases">
        <title>Definition of the novel symbiovar canariense within Mesorhizobium novociceri, a new species of genus Mesorhizobium nodulating Cicer canariense in the Caldera de Taburiente National Park (La Palma, Canary Islands).</title>
        <authorList>
            <person name="Leon-Barrios M."/>
            <person name="Perez-Yepez J."/>
            <person name="Flores-Felix J.D."/>
            <person name="Ramirez-Baena M.H."/>
            <person name="Pulido-Suarez L."/>
            <person name="Igual J.M."/>
            <person name="Velazquez E."/>
            <person name="Peix A."/>
        </authorList>
    </citation>
    <scope>NUCLEOTIDE SEQUENCE [LARGE SCALE GENOMIC DNA]</scope>
    <source>
        <strain evidence="3 4">CCANP35</strain>
    </source>
</reference>
<comment type="caution">
    <text evidence="3">The sequence shown here is derived from an EMBL/GenBank/DDBJ whole genome shotgun (WGS) entry which is preliminary data.</text>
</comment>
<keyword evidence="4" id="KW-1185">Reference proteome</keyword>
<dbReference type="Pfam" id="PF01041">
    <property type="entry name" value="DegT_DnrJ_EryC1"/>
    <property type="match status" value="1"/>
</dbReference>
<dbReference type="PANTHER" id="PTHR30244:SF34">
    <property type="entry name" value="DTDP-4-AMINO-4,6-DIDEOXYGALACTOSE TRANSAMINASE"/>
    <property type="match status" value="1"/>
</dbReference>
<keyword evidence="3" id="KW-0032">Aminotransferase</keyword>
<evidence type="ECO:0000313" key="3">
    <source>
        <dbReference type="EMBL" id="MBA1138921.1"/>
    </source>
</evidence>
<dbReference type="GO" id="GO:0000271">
    <property type="term" value="P:polysaccharide biosynthetic process"/>
    <property type="evidence" value="ECO:0007669"/>
    <property type="project" value="TreeGrafter"/>
</dbReference>
<dbReference type="AlphaFoldDB" id="A0A838AYM5"/>
<dbReference type="Gene3D" id="3.90.1150.10">
    <property type="entry name" value="Aspartate Aminotransferase, domain 1"/>
    <property type="match status" value="1"/>
</dbReference>
<gene>
    <name evidence="3" type="ORF">H0241_01430</name>
</gene>
<evidence type="ECO:0000313" key="4">
    <source>
        <dbReference type="Proteomes" id="UP000558284"/>
    </source>
</evidence>
<name>A0A838AYM5_9HYPH</name>
<comment type="similarity">
    <text evidence="1 2">Belongs to the DegT/DnrJ/EryC1 family.</text>
</comment>
<dbReference type="InterPro" id="IPR015424">
    <property type="entry name" value="PyrdxlP-dep_Trfase"/>
</dbReference>
<dbReference type="Proteomes" id="UP000558284">
    <property type="component" value="Unassembled WGS sequence"/>
</dbReference>
<dbReference type="InterPro" id="IPR015422">
    <property type="entry name" value="PyrdxlP-dep_Trfase_small"/>
</dbReference>
<dbReference type="RefSeq" id="WP_181055649.1">
    <property type="nucleotide sequence ID" value="NZ_JACDTY010000001.1"/>
</dbReference>
<dbReference type="InterPro" id="IPR000653">
    <property type="entry name" value="DegT/StrS_aminotransferase"/>
</dbReference>
<sequence>MYTAGEEEIEAIARVIRSGALFRYGENSECNRFEARYARHLGVEHFALAASGTYGLAAGLIGLGIGPGDEVLVPAHTYMATATAVLSVGAIPVIVDIDESLTIDPAALRDAIGPRTKAVIPVHMWGAACNMNAIMDIAKKRGLKVLEDVCQGIGGGYEGKKLGSIGHAGAYSFNYFKNMTSGEGGGIATSDPKVAERARCAIDPCHFYWQGRNDSIKPFAGIGARASELMGAMLNVQLDRLDGIIEAMRAEKKKVLAGTRHLGNLGLTPSPMNSPDDDCAAQVMYLLPSEQAAQSFSKTIPSVIAGKTGRHNFTQWDQVLMHEGAHHPALNPYTLPQNKGLRLNYADDLGKGSLDILNRTVMVAMNPAHSDAEIDDMIHNIDAAARVALENASLDDVGVRKAAPVDLQKFDSVN</sequence>
<evidence type="ECO:0000256" key="2">
    <source>
        <dbReference type="RuleBase" id="RU004508"/>
    </source>
</evidence>
<dbReference type="EMBL" id="JACDTY010000001">
    <property type="protein sequence ID" value="MBA1138921.1"/>
    <property type="molecule type" value="Genomic_DNA"/>
</dbReference>
<dbReference type="GO" id="GO:0008483">
    <property type="term" value="F:transaminase activity"/>
    <property type="evidence" value="ECO:0007669"/>
    <property type="project" value="UniProtKB-KW"/>
</dbReference>